<proteinExistence type="predicted"/>
<dbReference type="InterPro" id="IPR044528">
    <property type="entry name" value="POD-like_MBL-fold"/>
</dbReference>
<dbReference type="EMBL" id="CYSE01000004">
    <property type="protein sequence ID" value="CUH79903.1"/>
    <property type="molecule type" value="Genomic_DNA"/>
</dbReference>
<dbReference type="Proteomes" id="UP000054935">
    <property type="component" value="Unassembled WGS sequence"/>
</dbReference>
<dbReference type="RefSeq" id="WP_058248179.1">
    <property type="nucleotide sequence ID" value="NZ_CYSE01000004.1"/>
</dbReference>
<dbReference type="SUPFAM" id="SSF56281">
    <property type="entry name" value="Metallo-hydrolase/oxidoreductase"/>
    <property type="match status" value="1"/>
</dbReference>
<dbReference type="InterPro" id="IPR036866">
    <property type="entry name" value="RibonucZ/Hydroxyglut_hydro"/>
</dbReference>
<evidence type="ECO:0000313" key="4">
    <source>
        <dbReference type="Proteomes" id="UP000054935"/>
    </source>
</evidence>
<dbReference type="OrthoDB" id="9784009at2"/>
<dbReference type="GO" id="GO:0050313">
    <property type="term" value="F:sulfur dioxygenase activity"/>
    <property type="evidence" value="ECO:0007669"/>
    <property type="project" value="InterPro"/>
</dbReference>
<evidence type="ECO:0000259" key="2">
    <source>
        <dbReference type="SMART" id="SM00849"/>
    </source>
</evidence>
<dbReference type="InterPro" id="IPR001279">
    <property type="entry name" value="Metallo-B-lactamas"/>
</dbReference>
<accession>A0A0P1GE61</accession>
<dbReference type="PANTHER" id="PTHR43084">
    <property type="entry name" value="PERSULFIDE DIOXYGENASE ETHE1"/>
    <property type="match status" value="1"/>
</dbReference>
<dbReference type="AlphaFoldDB" id="A0A0P1GE61"/>
<gene>
    <name evidence="3" type="primary">blh_2</name>
    <name evidence="3" type="ORF">TRN7648_02705</name>
</gene>
<dbReference type="Gene3D" id="3.60.15.10">
    <property type="entry name" value="Ribonuclease Z/Hydroxyacylglutathione hydrolase-like"/>
    <property type="match status" value="1"/>
</dbReference>
<dbReference type="GO" id="GO:0070813">
    <property type="term" value="P:hydrogen sulfide metabolic process"/>
    <property type="evidence" value="ECO:0007669"/>
    <property type="project" value="TreeGrafter"/>
</dbReference>
<evidence type="ECO:0000313" key="3">
    <source>
        <dbReference type="EMBL" id="CUH79903.1"/>
    </source>
</evidence>
<dbReference type="InterPro" id="IPR051682">
    <property type="entry name" value="Mito_Persulfide_Diox"/>
</dbReference>
<reference evidence="3 4" key="1">
    <citation type="submission" date="2015-09" db="EMBL/GenBank/DDBJ databases">
        <authorList>
            <consortium name="Swine Surveillance"/>
        </authorList>
    </citation>
    <scope>NUCLEOTIDE SEQUENCE [LARGE SCALE GENOMIC DNA]</scope>
    <source>
        <strain evidence="3 4">CECT 7648</strain>
    </source>
</reference>
<feature type="domain" description="Metallo-beta-lactamase" evidence="2">
    <location>
        <begin position="25"/>
        <end position="214"/>
    </location>
</feature>
<dbReference type="STRING" id="441103.TRN7648_02705"/>
<keyword evidence="4" id="KW-1185">Reference proteome</keyword>
<dbReference type="PANTHER" id="PTHR43084:SF1">
    <property type="entry name" value="PERSULFIDE DIOXYGENASE ETHE1, MITOCHONDRIAL"/>
    <property type="match status" value="1"/>
</dbReference>
<sequence length="298" mass="32800">MFSRTSPSTGKGKPEVTGFYDQDTGSIMYVAACPETRKAALIDVVMDFDPQAARTRTDSAQEVLDFVTEQGLTVEWVLDTHPHADHFMASNWLKQQTGAPNAIGAKTHQIADLWREIYNLPDAFDVDSDFDRLFNDGDTFTIGNMDVTVLLSPGHTLGSITYVVGDAGFVHDTFMHVDSGTARADFPGGSSADLYASLMKILSLPDETRLFVGHDYPPVGDRQDPAWEATVAQHKADNPHIGGGVSEADFRQLRDTRDAKLRLPDRMLYALQYNLRGGQLAPAQGDGHSYYKIPANKF</sequence>
<dbReference type="GO" id="GO:0006749">
    <property type="term" value="P:glutathione metabolic process"/>
    <property type="evidence" value="ECO:0007669"/>
    <property type="project" value="InterPro"/>
</dbReference>
<organism evidence="3 4">
    <name type="scientific">Tropicibacter naphthalenivorans</name>
    <dbReference type="NCBI Taxonomy" id="441103"/>
    <lineage>
        <taxon>Bacteria</taxon>
        <taxon>Pseudomonadati</taxon>
        <taxon>Pseudomonadota</taxon>
        <taxon>Alphaproteobacteria</taxon>
        <taxon>Rhodobacterales</taxon>
        <taxon>Roseobacteraceae</taxon>
        <taxon>Tropicibacter</taxon>
    </lineage>
</organism>
<dbReference type="GO" id="GO:0016787">
    <property type="term" value="F:hydrolase activity"/>
    <property type="evidence" value="ECO:0007669"/>
    <property type="project" value="UniProtKB-KW"/>
</dbReference>
<keyword evidence="3" id="KW-0378">Hydrolase</keyword>
<dbReference type="SMART" id="SM00849">
    <property type="entry name" value="Lactamase_B"/>
    <property type="match status" value="1"/>
</dbReference>
<dbReference type="EC" id="3.-.-.-" evidence="3"/>
<protein>
    <submittedName>
        <fullName evidence="3">Beta-lactamase hydrolase-like protein</fullName>
        <ecNumber evidence="3">3.-.-.-</ecNumber>
    </submittedName>
</protein>
<dbReference type="CDD" id="cd07724">
    <property type="entry name" value="POD-like_MBL-fold"/>
    <property type="match status" value="1"/>
</dbReference>
<name>A0A0P1GE61_9RHOB</name>
<keyword evidence="1" id="KW-0479">Metal-binding</keyword>
<dbReference type="Pfam" id="PF00753">
    <property type="entry name" value="Lactamase_B"/>
    <property type="match status" value="1"/>
</dbReference>
<evidence type="ECO:0000256" key="1">
    <source>
        <dbReference type="ARBA" id="ARBA00022723"/>
    </source>
</evidence>
<dbReference type="GO" id="GO:0046872">
    <property type="term" value="F:metal ion binding"/>
    <property type="evidence" value="ECO:0007669"/>
    <property type="project" value="UniProtKB-KW"/>
</dbReference>